<evidence type="ECO:0000313" key="2">
    <source>
        <dbReference type="EMBL" id="GMQ30693.1"/>
    </source>
</evidence>
<dbReference type="InterPro" id="IPR020843">
    <property type="entry name" value="ER"/>
</dbReference>
<dbReference type="SMART" id="SM00829">
    <property type="entry name" value="PKS_ER"/>
    <property type="match status" value="1"/>
</dbReference>
<keyword evidence="3" id="KW-1185">Reference proteome</keyword>
<dbReference type="InterPro" id="IPR050700">
    <property type="entry name" value="YIM1/Zinc_Alcohol_DH_Fams"/>
</dbReference>
<dbReference type="Pfam" id="PF00107">
    <property type="entry name" value="ADH_zinc_N"/>
    <property type="match status" value="1"/>
</dbReference>
<comment type="caution">
    <text evidence="2">The sequence shown here is derived from an EMBL/GenBank/DDBJ whole genome shotgun (WGS) entry which is preliminary data.</text>
</comment>
<gene>
    <name evidence="2" type="ORF">Aconfl_33360</name>
</gene>
<protein>
    <submittedName>
        <fullName evidence="2">NAD(P)-dependent alcohol dehydrogenase</fullName>
    </submittedName>
</protein>
<organism evidence="2 3">
    <name type="scientific">Algoriphagus confluentis</name>
    <dbReference type="NCBI Taxonomy" id="1697556"/>
    <lineage>
        <taxon>Bacteria</taxon>
        <taxon>Pseudomonadati</taxon>
        <taxon>Bacteroidota</taxon>
        <taxon>Cytophagia</taxon>
        <taxon>Cytophagales</taxon>
        <taxon>Cyclobacteriaceae</taxon>
        <taxon>Algoriphagus</taxon>
    </lineage>
</organism>
<dbReference type="SUPFAM" id="SSF51735">
    <property type="entry name" value="NAD(P)-binding Rossmann-fold domains"/>
    <property type="match status" value="1"/>
</dbReference>
<dbReference type="Proteomes" id="UP001338309">
    <property type="component" value="Unassembled WGS sequence"/>
</dbReference>
<dbReference type="EMBL" id="BTPD01000011">
    <property type="protein sequence ID" value="GMQ30693.1"/>
    <property type="molecule type" value="Genomic_DNA"/>
</dbReference>
<feature type="domain" description="Enoyl reductase (ER)" evidence="1">
    <location>
        <begin position="10"/>
        <end position="300"/>
    </location>
</feature>
<dbReference type="SUPFAM" id="SSF50129">
    <property type="entry name" value="GroES-like"/>
    <property type="match status" value="1"/>
</dbReference>
<dbReference type="PANTHER" id="PTHR11695">
    <property type="entry name" value="ALCOHOL DEHYDROGENASE RELATED"/>
    <property type="match status" value="1"/>
</dbReference>
<dbReference type="CDD" id="cd08267">
    <property type="entry name" value="MDR1"/>
    <property type="match status" value="1"/>
</dbReference>
<dbReference type="PANTHER" id="PTHR11695:SF648">
    <property type="entry name" value="ZINC-BINDING OXIDOREDUCTASE"/>
    <property type="match status" value="1"/>
</dbReference>
<sequence>MKVVYCTQYGSPEVLQLREIPKPSPKANQILVKLVATTVNSGDVRIRKFDVQGWMKLVMRLVLGVSKPRKPILGTVYSGVVEAVGNKVSKFKAGDKVFGMTGFNFGTNAEYIAVNQNSIVLELPINASFEEAAAIVFGGHTAIYFLEKARIREASGKKVMIIGATGAVGTAAIQLANYYKADITTVCSSMGKQLVEDLGVKKTIYYDKEDFSKRADKYDIIFDAFGATTKKQCENLLQKNGIYKNVNSFASESIHQLQLLKELFEKGAIKAVIDRSFQLDQIKEAHAYVESGRKKGNVILKISM</sequence>
<reference evidence="2 3" key="1">
    <citation type="submission" date="2023-08" db="EMBL/GenBank/DDBJ databases">
        <title>Draft genome sequence of Algoriphagus confluentis.</title>
        <authorList>
            <person name="Takatani N."/>
            <person name="Hosokawa M."/>
            <person name="Sawabe T."/>
        </authorList>
    </citation>
    <scope>NUCLEOTIDE SEQUENCE [LARGE SCALE GENOMIC DNA]</scope>
    <source>
        <strain evidence="2 3">NBRC 111222</strain>
    </source>
</reference>
<dbReference type="RefSeq" id="WP_338225405.1">
    <property type="nucleotide sequence ID" value="NZ_BTPD01000011.1"/>
</dbReference>
<accession>A0ABQ6PSJ6</accession>
<dbReference type="InterPro" id="IPR013149">
    <property type="entry name" value="ADH-like_C"/>
</dbReference>
<dbReference type="Gene3D" id="3.90.180.10">
    <property type="entry name" value="Medium-chain alcohol dehydrogenases, catalytic domain"/>
    <property type="match status" value="1"/>
</dbReference>
<evidence type="ECO:0000259" key="1">
    <source>
        <dbReference type="SMART" id="SM00829"/>
    </source>
</evidence>
<dbReference type="InterPro" id="IPR013154">
    <property type="entry name" value="ADH-like_N"/>
</dbReference>
<name>A0ABQ6PSJ6_9BACT</name>
<dbReference type="InterPro" id="IPR036291">
    <property type="entry name" value="NAD(P)-bd_dom_sf"/>
</dbReference>
<dbReference type="Pfam" id="PF13602">
    <property type="entry name" value="ADH_zinc_N_2"/>
    <property type="match status" value="1"/>
</dbReference>
<dbReference type="Gene3D" id="3.40.50.720">
    <property type="entry name" value="NAD(P)-binding Rossmann-like Domain"/>
    <property type="match status" value="1"/>
</dbReference>
<evidence type="ECO:0000313" key="3">
    <source>
        <dbReference type="Proteomes" id="UP001338309"/>
    </source>
</evidence>
<dbReference type="Pfam" id="PF08240">
    <property type="entry name" value="ADH_N"/>
    <property type="match status" value="1"/>
</dbReference>
<dbReference type="InterPro" id="IPR011032">
    <property type="entry name" value="GroES-like_sf"/>
</dbReference>
<proteinExistence type="predicted"/>